<organism evidence="1 2">
    <name type="scientific">Adineta ricciae</name>
    <name type="common">Rotifer</name>
    <dbReference type="NCBI Taxonomy" id="249248"/>
    <lineage>
        <taxon>Eukaryota</taxon>
        <taxon>Metazoa</taxon>
        <taxon>Spiralia</taxon>
        <taxon>Gnathifera</taxon>
        <taxon>Rotifera</taxon>
        <taxon>Eurotatoria</taxon>
        <taxon>Bdelloidea</taxon>
        <taxon>Adinetida</taxon>
        <taxon>Adinetidae</taxon>
        <taxon>Adineta</taxon>
    </lineage>
</organism>
<comment type="caution">
    <text evidence="1">The sequence shown here is derived from an EMBL/GenBank/DDBJ whole genome shotgun (WGS) entry which is preliminary data.</text>
</comment>
<dbReference type="PANTHER" id="PTHR42535">
    <property type="entry name" value="OOKINETE PROTEIN, PUTATIVE-RELATED"/>
    <property type="match status" value="1"/>
</dbReference>
<name>A0A814YMD1_ADIRI</name>
<dbReference type="InterPro" id="IPR013320">
    <property type="entry name" value="ConA-like_dom_sf"/>
</dbReference>
<protein>
    <submittedName>
        <fullName evidence="1">Uncharacterized protein</fullName>
    </submittedName>
</protein>
<accession>A0A814YMD1</accession>
<evidence type="ECO:0000313" key="2">
    <source>
        <dbReference type="Proteomes" id="UP000663852"/>
    </source>
</evidence>
<dbReference type="EMBL" id="CAJNOJ010000167">
    <property type="protein sequence ID" value="CAF1232335.1"/>
    <property type="molecule type" value="Genomic_DNA"/>
</dbReference>
<dbReference type="Gene3D" id="2.60.120.200">
    <property type="match status" value="2"/>
</dbReference>
<dbReference type="SUPFAM" id="SSF49899">
    <property type="entry name" value="Concanavalin A-like lectins/glucanases"/>
    <property type="match status" value="2"/>
</dbReference>
<sequence>MFNISVSSTNDFLSDDYRCQTAAYFKDKQICSLFTEICQKDSIKPTDNITATVICCKQNPKLLPTCASTTTPQPVFEPASLWSFDNNTNDSISNYHGVLSGSPIYRSPGLNGYGSALWFDAANNQFVNVPTYRNLSYRSFTVQMWFYSTDTSSYTCGLFGQCHAANADESLHYVLRNGSPRLSFYSDDLQSSTIIQINTWYHITFVYNYSSFTQSIYRDGMLDCNRTSNNPYQGMSGSIVIGKTEQKPGTPWYFSGAIDEVLLSMKAKTASEILDDATLVTYHSFDSQSYYDASSLRLKGTYANVTFSIGKINHAINFQSNSSFYEIDGFFLLGYTNRSYSISLWICPSFIQGSILIQQSTTTSGQDWCSYLLGFSPQGQIIATIWAGSLVEIAGSILPSNVWSHIAYTYSSNNGLRLYVNGTLMNTTGSGLQYMCSGKLNTLVLANAVGNRSSCYSQSIVSDPYSGSLDELRIYSRELATDDIYVLSHP</sequence>
<dbReference type="PANTHER" id="PTHR42535:SF2">
    <property type="entry name" value="CHROMOSOME UNDETERMINED SCAFFOLD_146, WHOLE GENOME SHOTGUN SEQUENCE"/>
    <property type="match status" value="1"/>
</dbReference>
<dbReference type="Proteomes" id="UP000663852">
    <property type="component" value="Unassembled WGS sequence"/>
</dbReference>
<evidence type="ECO:0000313" key="1">
    <source>
        <dbReference type="EMBL" id="CAF1232335.1"/>
    </source>
</evidence>
<gene>
    <name evidence="1" type="ORF">EDS130_LOCUS27001</name>
</gene>
<dbReference type="AlphaFoldDB" id="A0A814YMD1"/>
<dbReference type="Pfam" id="PF13385">
    <property type="entry name" value="Laminin_G_3"/>
    <property type="match status" value="2"/>
</dbReference>
<proteinExistence type="predicted"/>
<dbReference type="OrthoDB" id="347083at2759"/>
<reference evidence="1" key="1">
    <citation type="submission" date="2021-02" db="EMBL/GenBank/DDBJ databases">
        <authorList>
            <person name="Nowell W R."/>
        </authorList>
    </citation>
    <scope>NUCLEOTIDE SEQUENCE</scope>
</reference>